<comment type="pathway">
    <text evidence="2 10">Isoprenoid biosynthesis; isopentenyl diphosphate biosynthesis via DXP pathway; isopentenyl diphosphate from 1-deoxy-D-xylulose 5-phosphate: step 2/6.</text>
</comment>
<keyword evidence="4 10" id="KW-0808">Transferase</keyword>
<sequence length="381" mass="40633">MSFSAVVVAAGSGLRAGPGEPKAWRMLGSRPMVRWSVEGLLAAGAREVVVVVARDRLSQVDAALEGLEGWSAVTGGRTRAESVQAGLAALTAGRTEAVLVHDAARPFVTGAHVERLLAALELADGAVPALPVPDTLKRGEGIIDETVSRDGLWRAQTPQAFRFGRLKAAYRRWPTHEEPTDDAAVMERAGGNVAMVPGDPMLMKLTYPEDFLMAEQLAASRRIVRMGHGIDAHRFGPGDVVWLCGIRIEHDLGLVGHSDADCGLHALTDAVLGAIASADIGEHFPPSDPRWKGASSDQFLQHAVSLVAKQGGRILNADVTLVCERPKIRPHRDAMRARISELLGIPLNRVSVKATTTEGMGYTGREEGLMAQAVVSIETPL</sequence>
<comment type="caution">
    <text evidence="10">Lacks conserved residue(s) required for the propagation of feature annotation.</text>
</comment>
<reference evidence="13" key="1">
    <citation type="submission" date="2018-05" db="EMBL/GenBank/DDBJ databases">
        <authorList>
            <person name="Li X."/>
        </authorList>
    </citation>
    <scope>NUCLEOTIDE SEQUENCE [LARGE SCALE GENOMIC DNA]</scope>
    <source>
        <strain evidence="13">YIM 73061</strain>
    </source>
</reference>
<evidence type="ECO:0000313" key="13">
    <source>
        <dbReference type="Proteomes" id="UP000249725"/>
    </source>
</evidence>
<dbReference type="SUPFAM" id="SSF69765">
    <property type="entry name" value="IpsF-like"/>
    <property type="match status" value="1"/>
</dbReference>
<dbReference type="PANTHER" id="PTHR43181:SF1">
    <property type="entry name" value="2-C-METHYL-D-ERYTHRITOL 2,4-CYCLODIPHOSPHATE SYNTHASE, CHLOROPLASTIC"/>
    <property type="match status" value="1"/>
</dbReference>
<dbReference type="InterPro" id="IPR029044">
    <property type="entry name" value="Nucleotide-diphossugar_trans"/>
</dbReference>
<comment type="catalytic activity">
    <reaction evidence="1 10">
        <text>2-C-methyl-D-erythritol 4-phosphate + CTP + H(+) = 4-CDP-2-C-methyl-D-erythritol + diphosphate</text>
        <dbReference type="Rhea" id="RHEA:13429"/>
        <dbReference type="ChEBI" id="CHEBI:15378"/>
        <dbReference type="ChEBI" id="CHEBI:33019"/>
        <dbReference type="ChEBI" id="CHEBI:37563"/>
        <dbReference type="ChEBI" id="CHEBI:57823"/>
        <dbReference type="ChEBI" id="CHEBI:58262"/>
        <dbReference type="EC" id="2.7.7.60"/>
    </reaction>
</comment>
<dbReference type="EC" id="2.7.7.60" evidence="10"/>
<feature type="binding site" evidence="10">
    <location>
        <begin position="355"/>
        <end position="358"/>
    </location>
    <ligand>
        <name>4-CDP-2-C-methyl-D-erythritol 2-phosphate</name>
        <dbReference type="ChEBI" id="CHEBI:57919"/>
    </ligand>
</feature>
<dbReference type="NCBIfam" id="NF006899">
    <property type="entry name" value="PRK09382.1"/>
    <property type="match status" value="1"/>
</dbReference>
<comment type="similarity">
    <text evidence="10">In the C-terminal section; belongs to the IspF family.</text>
</comment>
<feature type="site" description="Transition state stabilizer" evidence="10">
    <location>
        <position position="22"/>
    </location>
</feature>
<dbReference type="HAMAP" id="MF_01520">
    <property type="entry name" value="IspDF"/>
    <property type="match status" value="1"/>
</dbReference>
<keyword evidence="5 10" id="KW-0548">Nucleotidyltransferase</keyword>
<feature type="binding site" evidence="10">
    <location>
        <begin position="279"/>
        <end position="281"/>
    </location>
    <ligand>
        <name>4-CDP-2-C-methyl-D-erythritol 2-phosphate</name>
        <dbReference type="ChEBI" id="CHEBI:57919"/>
    </ligand>
</feature>
<feature type="site" description="Transition state stabilizer" evidence="10">
    <location>
        <position position="15"/>
    </location>
</feature>
<protein>
    <recommendedName>
        <fullName evidence="10">Bifunctional enzyme IspD/IspF</fullName>
    </recommendedName>
    <domain>
        <recommendedName>
            <fullName evidence="10">2-C-methyl-D-erythritol 4-phosphate cytidylyltransferase</fullName>
            <ecNumber evidence="10">2.7.7.60</ecNumber>
        </recommendedName>
        <alternativeName>
            <fullName evidence="10">4-diphosphocytidyl-2C-methyl-D-erythritol synthase</fullName>
        </alternativeName>
        <alternativeName>
            <fullName evidence="10">MEP cytidylyltransferase</fullName>
            <shortName evidence="10">MCT</shortName>
        </alternativeName>
    </domain>
    <domain>
        <recommendedName>
            <fullName evidence="10">2-C-methyl-D-erythritol 2,4-cyclodiphosphate synthase</fullName>
            <shortName evidence="10">MECDP-synthase</shortName>
            <shortName evidence="10">MECPP-synthase</shortName>
            <shortName evidence="10">MECPS</shortName>
            <ecNumber evidence="10">4.6.1.12</ecNumber>
        </recommendedName>
    </domain>
</protein>
<feature type="site" description="Transition state stabilizer" evidence="10">
    <location>
        <position position="257"/>
    </location>
</feature>
<comment type="catalytic activity">
    <reaction evidence="10">
        <text>4-CDP-2-C-methyl-D-erythritol 2-phosphate = 2-C-methyl-D-erythritol 2,4-cyclic diphosphate + CMP</text>
        <dbReference type="Rhea" id="RHEA:23864"/>
        <dbReference type="ChEBI" id="CHEBI:57919"/>
        <dbReference type="ChEBI" id="CHEBI:58483"/>
        <dbReference type="ChEBI" id="CHEBI:60377"/>
        <dbReference type="EC" id="4.6.1.12"/>
    </reaction>
</comment>
<comment type="similarity">
    <text evidence="10">In the N-terminal section; belongs to the IspD/TarI cytidylyltransferase family. IspD subfamily.</text>
</comment>
<dbReference type="Pfam" id="PF01128">
    <property type="entry name" value="IspD"/>
    <property type="match status" value="1"/>
</dbReference>
<evidence type="ECO:0000256" key="6">
    <source>
        <dbReference type="ARBA" id="ARBA00022723"/>
    </source>
</evidence>
<dbReference type="InterPro" id="IPR036571">
    <property type="entry name" value="MECDP_synthase_sf"/>
</dbReference>
<evidence type="ECO:0000256" key="9">
    <source>
        <dbReference type="ARBA" id="ARBA00023268"/>
    </source>
</evidence>
<dbReference type="PANTHER" id="PTHR43181">
    <property type="entry name" value="2-C-METHYL-D-ERYTHRITOL 2,4-CYCLODIPHOSPHATE SYNTHASE, CHLOROPLASTIC"/>
    <property type="match status" value="1"/>
</dbReference>
<dbReference type="GO" id="GO:0008685">
    <property type="term" value="F:2-C-methyl-D-erythritol 2,4-cyclodiphosphate synthase activity"/>
    <property type="evidence" value="ECO:0007669"/>
    <property type="project" value="UniProtKB-UniRule"/>
</dbReference>
<feature type="region of interest" description="2-C-methyl-D-erythritol 4-phosphate cytidylyltransferase" evidence="10">
    <location>
        <begin position="1"/>
        <end position="224"/>
    </location>
</feature>
<evidence type="ECO:0000313" key="12">
    <source>
        <dbReference type="EMBL" id="RAK52979.1"/>
    </source>
</evidence>
<dbReference type="EC" id="4.6.1.12" evidence="10"/>
<evidence type="ECO:0000259" key="11">
    <source>
        <dbReference type="Pfam" id="PF02542"/>
    </source>
</evidence>
<dbReference type="InterPro" id="IPR018294">
    <property type="entry name" value="ISPD_synthase_CS"/>
</dbReference>
<comment type="cofactor">
    <cofactor evidence="10">
        <name>a divalent metal cation</name>
        <dbReference type="ChEBI" id="CHEBI:60240"/>
    </cofactor>
</comment>
<dbReference type="GO" id="GO:0019288">
    <property type="term" value="P:isopentenyl diphosphate biosynthetic process, methylerythritol 4-phosphate pathway"/>
    <property type="evidence" value="ECO:0007669"/>
    <property type="project" value="UniProtKB-UniRule"/>
</dbReference>
<dbReference type="UniPathway" id="UPA00056">
    <property type="reaction ID" value="UER00093"/>
</dbReference>
<feature type="binding site" evidence="10">
    <location>
        <position position="362"/>
    </location>
    <ligand>
        <name>4-CDP-2-C-methyl-D-erythritol 2-phosphate</name>
        <dbReference type="ChEBI" id="CHEBI:57919"/>
    </ligand>
</feature>
<dbReference type="Proteomes" id="UP000249725">
    <property type="component" value="Unassembled WGS sequence"/>
</dbReference>
<feature type="region of interest" description="2-C-methyl-D-erythritol 2,4-cyclodiphosphate synthase" evidence="10">
    <location>
        <begin position="225"/>
        <end position="381"/>
    </location>
</feature>
<dbReference type="PROSITE" id="PS01295">
    <property type="entry name" value="ISPD"/>
    <property type="match status" value="1"/>
</dbReference>
<organism evidence="12 13">
    <name type="scientific">Phenylobacterium deserti</name>
    <dbReference type="NCBI Taxonomy" id="1914756"/>
    <lineage>
        <taxon>Bacteria</taxon>
        <taxon>Pseudomonadati</taxon>
        <taxon>Pseudomonadota</taxon>
        <taxon>Alphaproteobacteria</taxon>
        <taxon>Caulobacterales</taxon>
        <taxon>Caulobacteraceae</taxon>
        <taxon>Phenylobacterium</taxon>
    </lineage>
</organism>
<evidence type="ECO:0000256" key="2">
    <source>
        <dbReference type="ARBA" id="ARBA00004787"/>
    </source>
</evidence>
<dbReference type="NCBIfam" id="TIGR00453">
    <property type="entry name" value="ispD"/>
    <property type="match status" value="1"/>
</dbReference>
<name>A0A328AEA8_9CAUL</name>
<evidence type="ECO:0000256" key="7">
    <source>
        <dbReference type="ARBA" id="ARBA00023229"/>
    </source>
</evidence>
<keyword evidence="7 10" id="KW-0414">Isoprene biosynthesis</keyword>
<dbReference type="InterPro" id="IPR001228">
    <property type="entry name" value="IspD"/>
</dbReference>
<dbReference type="InterPro" id="IPR026596">
    <property type="entry name" value="IspD/F"/>
</dbReference>
<feature type="binding site" evidence="10">
    <location>
        <position position="233"/>
    </location>
    <ligand>
        <name>a divalent metal cation</name>
        <dbReference type="ChEBI" id="CHEBI:60240"/>
    </ligand>
</feature>
<proteinExistence type="inferred from homology"/>
<comment type="similarity">
    <text evidence="3">Belongs to the IspD/TarI cytidylyltransferase family. IspD subfamily.</text>
</comment>
<dbReference type="CDD" id="cd02516">
    <property type="entry name" value="CDP-ME_synthetase"/>
    <property type="match status" value="1"/>
</dbReference>
<keyword evidence="8 10" id="KW-0456">Lyase</keyword>
<evidence type="ECO:0000256" key="1">
    <source>
        <dbReference type="ARBA" id="ARBA00001282"/>
    </source>
</evidence>
<dbReference type="CDD" id="cd00554">
    <property type="entry name" value="MECDP_synthase"/>
    <property type="match status" value="1"/>
</dbReference>
<dbReference type="GO" id="GO:0050518">
    <property type="term" value="F:2-C-methyl-D-erythritol 4-phosphate cytidylyltransferase activity"/>
    <property type="evidence" value="ECO:0007669"/>
    <property type="project" value="UniProtKB-UniRule"/>
</dbReference>
<feature type="binding site" evidence="10">
    <location>
        <begin position="257"/>
        <end position="258"/>
    </location>
    <ligand>
        <name>4-CDP-2-C-methyl-D-erythritol 2-phosphate</name>
        <dbReference type="ChEBI" id="CHEBI:57919"/>
    </ligand>
</feature>
<comment type="function">
    <text evidence="10">Bifunctional enzyme that catalyzes the formation of 4-diphosphocytidyl-2-C-methyl-D-erythritol from CTP and 2-C-methyl-D-erythritol 4-phosphate (MEP) (IspD), and catalyzes the conversion of 4-diphosphocytidyl-2-C-methyl-D-erythritol 2-phosphate (CDP-ME2P) to 2-C-methyl-D-erythritol 2,4-cyclodiphosphate (ME-CPP) with a corresponding release of cytidine 5-monophosphate (CMP) (IspF).</text>
</comment>
<dbReference type="Pfam" id="PF02542">
    <property type="entry name" value="YgbB"/>
    <property type="match status" value="1"/>
</dbReference>
<comment type="pathway">
    <text evidence="10">Isoprenoid biosynthesis; isopentenyl diphosphate biosynthesis via DXP pathway; isopentenyl diphosphate from 1-deoxy-D-xylulose 5-phosphate: step 4/6.</text>
</comment>
<feature type="site" description="Transition state stabilizer" evidence="10">
    <location>
        <position position="356"/>
    </location>
</feature>
<evidence type="ECO:0000256" key="4">
    <source>
        <dbReference type="ARBA" id="ARBA00022679"/>
    </source>
</evidence>
<keyword evidence="13" id="KW-1185">Reference proteome</keyword>
<comment type="caution">
    <text evidence="12">The sequence shown here is derived from an EMBL/GenBank/DDBJ whole genome shotgun (WGS) entry which is preliminary data.</text>
</comment>
<dbReference type="HAMAP" id="MF_00108">
    <property type="entry name" value="IspD"/>
    <property type="match status" value="1"/>
</dbReference>
<dbReference type="NCBIfam" id="TIGR00151">
    <property type="entry name" value="ispF"/>
    <property type="match status" value="1"/>
</dbReference>
<evidence type="ECO:0000256" key="10">
    <source>
        <dbReference type="HAMAP-Rule" id="MF_01520"/>
    </source>
</evidence>
<dbReference type="FunFam" id="3.30.1330.50:FF:000003">
    <property type="entry name" value="2-C-methyl-D-erythritol 2,4-cyclodiphosphate synthase"/>
    <property type="match status" value="1"/>
</dbReference>
<evidence type="ECO:0000256" key="3">
    <source>
        <dbReference type="ARBA" id="ARBA00009789"/>
    </source>
</evidence>
<evidence type="ECO:0000256" key="8">
    <source>
        <dbReference type="ARBA" id="ARBA00023239"/>
    </source>
</evidence>
<feature type="binding site" evidence="10">
    <location>
        <position position="231"/>
    </location>
    <ligand>
        <name>a divalent metal cation</name>
        <dbReference type="ChEBI" id="CHEBI:60240"/>
    </ligand>
</feature>
<dbReference type="Gene3D" id="3.90.550.10">
    <property type="entry name" value="Spore Coat Polysaccharide Biosynthesis Protein SpsA, Chain A"/>
    <property type="match status" value="1"/>
</dbReference>
<dbReference type="SUPFAM" id="SSF53448">
    <property type="entry name" value="Nucleotide-diphospho-sugar transferases"/>
    <property type="match status" value="1"/>
</dbReference>
<feature type="binding site" evidence="10">
    <location>
        <position position="365"/>
    </location>
    <ligand>
        <name>4-CDP-2-C-methyl-D-erythritol 2-phosphate</name>
        <dbReference type="ChEBI" id="CHEBI:57919"/>
    </ligand>
</feature>
<feature type="binding site" evidence="10">
    <location>
        <begin position="231"/>
        <end position="233"/>
    </location>
    <ligand>
        <name>4-CDP-2-C-methyl-D-erythritol 2-phosphate</name>
        <dbReference type="ChEBI" id="CHEBI:57919"/>
    </ligand>
</feature>
<dbReference type="GO" id="GO:0046872">
    <property type="term" value="F:metal ion binding"/>
    <property type="evidence" value="ECO:0007669"/>
    <property type="project" value="UniProtKB-KW"/>
</dbReference>
<gene>
    <name evidence="10" type="primary">ispDF</name>
    <name evidence="12" type="ORF">DJ018_12450</name>
</gene>
<keyword evidence="6 10" id="KW-0479">Metal-binding</keyword>
<feature type="binding site" evidence="10">
    <location>
        <position position="265"/>
    </location>
    <ligand>
        <name>a divalent metal cation</name>
        <dbReference type="ChEBI" id="CHEBI:60240"/>
    </ligand>
</feature>
<dbReference type="OrthoDB" id="9804336at2"/>
<feature type="site" description="Positions MEP for the nucleophilic attack" evidence="10">
    <location>
        <position position="204"/>
    </location>
</feature>
<dbReference type="GO" id="GO:0016114">
    <property type="term" value="P:terpenoid biosynthetic process"/>
    <property type="evidence" value="ECO:0007669"/>
    <property type="project" value="InterPro"/>
</dbReference>
<dbReference type="RefSeq" id="WP_111515264.1">
    <property type="nucleotide sequence ID" value="NZ_QFYR01000002.1"/>
</dbReference>
<dbReference type="AlphaFoldDB" id="A0A328AEA8"/>
<evidence type="ECO:0000256" key="5">
    <source>
        <dbReference type="ARBA" id="ARBA00022695"/>
    </source>
</evidence>
<feature type="domain" description="2-C-methyl-D-erythritol 2,4-cyclodiphosphate synthase" evidence="11">
    <location>
        <begin position="225"/>
        <end position="377"/>
    </location>
</feature>
<keyword evidence="9 10" id="KW-0511">Multifunctional enzyme</keyword>
<feature type="site" description="Positions MEP for the nucleophilic attack" evidence="10">
    <location>
        <position position="149"/>
    </location>
</feature>
<dbReference type="InterPro" id="IPR003526">
    <property type="entry name" value="MECDP_synthase"/>
</dbReference>
<dbReference type="Gene3D" id="3.30.1330.50">
    <property type="entry name" value="2-C-methyl-D-erythritol 2,4-cyclodiphosphate synthase"/>
    <property type="match status" value="1"/>
</dbReference>
<dbReference type="EMBL" id="QFYR01000002">
    <property type="protein sequence ID" value="RAK52979.1"/>
    <property type="molecule type" value="Genomic_DNA"/>
</dbReference>
<accession>A0A328AEA8</accession>
<dbReference type="FunFam" id="3.90.550.10:FF:000003">
    <property type="entry name" value="2-C-methyl-D-erythritol 4-phosphate cytidylyltransferase"/>
    <property type="match status" value="1"/>
</dbReference>
<dbReference type="InterPro" id="IPR034683">
    <property type="entry name" value="IspD/TarI"/>
</dbReference>
<dbReference type="HAMAP" id="MF_00107">
    <property type="entry name" value="IspF"/>
    <property type="match status" value="1"/>
</dbReference>